<reference key="1">
    <citation type="submission" date="2017-08" db="EMBL/GenBank/DDBJ databases">
        <title>A dynamic microbial community with high functional redundancy inhabits the cold, oxic subseafloor aquifer.</title>
        <authorList>
            <person name="Tully B.J."/>
            <person name="Wheat C.G."/>
            <person name="Glazer B.T."/>
            <person name="Huber J.A."/>
        </authorList>
    </citation>
    <scope>NUCLEOTIDE SEQUENCE [LARGE SCALE GENOMIC DNA]</scope>
</reference>
<comment type="caution">
    <text evidence="1">The sequence shown here is derived from an EMBL/GenBank/DDBJ whole genome shotgun (WGS) entry which is preliminary data.</text>
</comment>
<dbReference type="InterPro" id="IPR025833">
    <property type="entry name" value="GDYXXLXY"/>
</dbReference>
<proteinExistence type="predicted"/>
<sequence>MKKHINLGMVVVIVAVFIFGITQKEKLIAEGEVVYLALAPVDPRSIMQGDYMRLRYAIESQRIQSGDASSGFLRLKLDEKKIAEFVNFDDGQTLGAQEIRFKYSKTRNRINLLPDSFLFQEGLRTTYAVAKYGIFRVSGDEHLLVGLADGDLKEIDPSAPKAD</sequence>
<dbReference type="EMBL" id="NVUS01000006">
    <property type="protein sequence ID" value="PCJ01880.1"/>
    <property type="molecule type" value="Genomic_DNA"/>
</dbReference>
<name>A0A2A4Z544_9PROT</name>
<protein>
    <recommendedName>
        <fullName evidence="2">GDYXXLXY domain-containing protein</fullName>
    </recommendedName>
</protein>
<organism evidence="1">
    <name type="scientific">OCS116 cluster bacterium</name>
    <dbReference type="NCBI Taxonomy" id="2030921"/>
    <lineage>
        <taxon>Bacteria</taxon>
        <taxon>Pseudomonadati</taxon>
        <taxon>Pseudomonadota</taxon>
        <taxon>Alphaproteobacteria</taxon>
        <taxon>OCS116 cluster</taxon>
    </lineage>
</organism>
<reference evidence="1" key="2">
    <citation type="journal article" date="2018" name="ISME J.">
        <title>A dynamic microbial community with high functional redundancy inhabits the cold, oxic subseafloor aquifer.</title>
        <authorList>
            <person name="Tully B.J."/>
            <person name="Wheat C.G."/>
            <person name="Glazer B.T."/>
            <person name="Huber J.A."/>
        </authorList>
    </citation>
    <scope>NUCLEOTIDE SEQUENCE</scope>
    <source>
        <strain evidence="1">NORP83</strain>
    </source>
</reference>
<dbReference type="Pfam" id="PF14345">
    <property type="entry name" value="GDYXXLXY"/>
    <property type="match status" value="1"/>
</dbReference>
<evidence type="ECO:0008006" key="2">
    <source>
        <dbReference type="Google" id="ProtNLM"/>
    </source>
</evidence>
<accession>A0A2A4Z544</accession>
<dbReference type="AlphaFoldDB" id="A0A2A4Z544"/>
<gene>
    <name evidence="1" type="ORF">COB13_06810</name>
</gene>
<evidence type="ECO:0000313" key="1">
    <source>
        <dbReference type="EMBL" id="PCJ01880.1"/>
    </source>
</evidence>